<reference evidence="1" key="2">
    <citation type="journal article" date="2022" name="Res Sq">
        <title>Comparative Genomics Reveals Insights into the Divergent Evolution of Astigmatic Mites and Household Pest Adaptations.</title>
        <authorList>
            <person name="Xiong Q."/>
            <person name="Wan A.T.-Y."/>
            <person name="Liu X.-Y."/>
            <person name="Fung C.S.-H."/>
            <person name="Xiao X."/>
            <person name="Malainual N."/>
            <person name="Hou J."/>
            <person name="Wang L."/>
            <person name="Wang M."/>
            <person name="Yang K."/>
            <person name="Cui Y."/>
            <person name="Leung E."/>
            <person name="Nong W."/>
            <person name="Shin S.-K."/>
            <person name="Au S."/>
            <person name="Jeong K.Y."/>
            <person name="Chew F.T."/>
            <person name="Hui J."/>
            <person name="Leung T.F."/>
            <person name="Tungtrongchitr A."/>
            <person name="Zhong N."/>
            <person name="Liu Z."/>
            <person name="Tsui S."/>
        </authorList>
    </citation>
    <scope>NUCLEOTIDE SEQUENCE</scope>
    <source>
        <strain evidence="1">Derf</strain>
        <tissue evidence="1">Whole organism</tissue>
    </source>
</reference>
<accession>A0A922IEA4</accession>
<sequence length="76" mass="8745">MIVMVGWSVVALKRCRLIQTTTTTTKNEHDRKSIQQIAFFIYNMIKSLKLAFSPDCDDRNQSSILMGLAFVNYLND</sequence>
<comment type="caution">
    <text evidence="1">The sequence shown here is derived from an EMBL/GenBank/DDBJ whole genome shotgun (WGS) entry which is preliminary data.</text>
</comment>
<protein>
    <submittedName>
        <fullName evidence="1">Uncharacterized protein</fullName>
    </submittedName>
</protein>
<keyword evidence="2" id="KW-1185">Reference proteome</keyword>
<evidence type="ECO:0000313" key="1">
    <source>
        <dbReference type="EMBL" id="KAH9527729.1"/>
    </source>
</evidence>
<name>A0A922IEA4_DERFA</name>
<organism evidence="1 2">
    <name type="scientific">Dermatophagoides farinae</name>
    <name type="common">American house dust mite</name>
    <dbReference type="NCBI Taxonomy" id="6954"/>
    <lineage>
        <taxon>Eukaryota</taxon>
        <taxon>Metazoa</taxon>
        <taxon>Ecdysozoa</taxon>
        <taxon>Arthropoda</taxon>
        <taxon>Chelicerata</taxon>
        <taxon>Arachnida</taxon>
        <taxon>Acari</taxon>
        <taxon>Acariformes</taxon>
        <taxon>Sarcoptiformes</taxon>
        <taxon>Astigmata</taxon>
        <taxon>Psoroptidia</taxon>
        <taxon>Analgoidea</taxon>
        <taxon>Pyroglyphidae</taxon>
        <taxon>Dermatophagoidinae</taxon>
        <taxon>Dermatophagoides</taxon>
    </lineage>
</organism>
<evidence type="ECO:0000313" key="2">
    <source>
        <dbReference type="Proteomes" id="UP000790347"/>
    </source>
</evidence>
<proteinExistence type="predicted"/>
<gene>
    <name evidence="1" type="ORF">DERF_001735</name>
</gene>
<dbReference type="EMBL" id="ASGP02000001">
    <property type="protein sequence ID" value="KAH9527729.1"/>
    <property type="molecule type" value="Genomic_DNA"/>
</dbReference>
<dbReference type="AlphaFoldDB" id="A0A922IEA4"/>
<dbReference type="Proteomes" id="UP000790347">
    <property type="component" value="Unassembled WGS sequence"/>
</dbReference>
<reference evidence="1" key="1">
    <citation type="submission" date="2013-05" db="EMBL/GenBank/DDBJ databases">
        <authorList>
            <person name="Yim A.K.Y."/>
            <person name="Chan T.F."/>
            <person name="Ji K.M."/>
            <person name="Liu X.Y."/>
            <person name="Zhou J.W."/>
            <person name="Li R.Q."/>
            <person name="Yang K.Y."/>
            <person name="Li J."/>
            <person name="Li M."/>
            <person name="Law P.T.W."/>
            <person name="Wu Y.L."/>
            <person name="Cai Z.L."/>
            <person name="Qin H."/>
            <person name="Bao Y."/>
            <person name="Leung R.K.K."/>
            <person name="Ng P.K.S."/>
            <person name="Zou J."/>
            <person name="Zhong X.J."/>
            <person name="Ran P.X."/>
            <person name="Zhong N.S."/>
            <person name="Liu Z.G."/>
            <person name="Tsui S.K.W."/>
        </authorList>
    </citation>
    <scope>NUCLEOTIDE SEQUENCE</scope>
    <source>
        <strain evidence="1">Derf</strain>
        <tissue evidence="1">Whole organism</tissue>
    </source>
</reference>